<comment type="caution">
    <text evidence="1">The sequence shown here is derived from an EMBL/GenBank/DDBJ whole genome shotgun (WGS) entry which is preliminary data.</text>
</comment>
<dbReference type="PROSITE" id="PS51257">
    <property type="entry name" value="PROKAR_LIPOPROTEIN"/>
    <property type="match status" value="1"/>
</dbReference>
<evidence type="ECO:0000313" key="2">
    <source>
        <dbReference type="Proteomes" id="UP000605990"/>
    </source>
</evidence>
<protein>
    <recommendedName>
        <fullName evidence="3">DUF306 domain-containing protein</fullName>
    </recommendedName>
</protein>
<accession>A0ABR7IX06</accession>
<reference evidence="1 2" key="1">
    <citation type="submission" date="2020-08" db="EMBL/GenBank/DDBJ databases">
        <title>Description of novel Flavobacterium F-408 isolate.</title>
        <authorList>
            <person name="Saticioglu I.B."/>
            <person name="Duman M."/>
            <person name="Altun S."/>
        </authorList>
    </citation>
    <scope>NUCLEOTIDE SEQUENCE [LARGE SCALE GENOMIC DNA]</scope>
    <source>
        <strain evidence="1 2">F-408</strain>
    </source>
</reference>
<evidence type="ECO:0000313" key="1">
    <source>
        <dbReference type="EMBL" id="MBC5834309.1"/>
    </source>
</evidence>
<name>A0ABR7IX06_9FLAO</name>
<evidence type="ECO:0008006" key="3">
    <source>
        <dbReference type="Google" id="ProtNLM"/>
    </source>
</evidence>
<gene>
    <name evidence="1" type="ORF">H8R27_05355</name>
</gene>
<organism evidence="1 2">
    <name type="scientific">Flavobacterium bernardetii</name>
    <dbReference type="NCBI Taxonomy" id="2813823"/>
    <lineage>
        <taxon>Bacteria</taxon>
        <taxon>Pseudomonadati</taxon>
        <taxon>Bacteroidota</taxon>
        <taxon>Flavobacteriia</taxon>
        <taxon>Flavobacteriales</taxon>
        <taxon>Flavobacteriaceae</taxon>
        <taxon>Flavobacterium</taxon>
    </lineage>
</organism>
<sequence length="193" mass="22663">MRKTFYYIVLLIITLSCSEKKTPSENSNLKNSKSDTVLKTEEINQLEDNSDCVFEDDYKKVTEDWLNDLEIKKYVWDPKTNKAIVIYNGDTLTLYRGGCNHFISSVEFKTAIYPNKTLDTTLLRKIKEVACKFKFDNYCKKLSEGLYKKTENSNSSFFLEFEDDNTEDNLFFNGIQIIEKEKRTSINISEYYN</sequence>
<dbReference type="RefSeq" id="WP_166126444.1">
    <property type="nucleotide sequence ID" value="NZ_JAANOQ010000003.1"/>
</dbReference>
<dbReference type="EMBL" id="JACRUN010000002">
    <property type="protein sequence ID" value="MBC5834309.1"/>
    <property type="molecule type" value="Genomic_DNA"/>
</dbReference>
<proteinExistence type="predicted"/>
<keyword evidence="2" id="KW-1185">Reference proteome</keyword>
<dbReference type="Proteomes" id="UP000605990">
    <property type="component" value="Unassembled WGS sequence"/>
</dbReference>